<dbReference type="Proteomes" id="UP000887013">
    <property type="component" value="Unassembled WGS sequence"/>
</dbReference>
<keyword evidence="2" id="KW-1185">Reference proteome</keyword>
<evidence type="ECO:0000313" key="2">
    <source>
        <dbReference type="Proteomes" id="UP000887013"/>
    </source>
</evidence>
<comment type="caution">
    <text evidence="1">The sequence shown here is derived from an EMBL/GenBank/DDBJ whole genome shotgun (WGS) entry which is preliminary data.</text>
</comment>
<proteinExistence type="predicted"/>
<dbReference type="AlphaFoldDB" id="A0A8X6N1P9"/>
<dbReference type="EMBL" id="BMAW01004405">
    <property type="protein sequence ID" value="GFS88741.1"/>
    <property type="molecule type" value="Genomic_DNA"/>
</dbReference>
<reference evidence="1" key="1">
    <citation type="submission" date="2020-08" db="EMBL/GenBank/DDBJ databases">
        <title>Multicomponent nature underlies the extraordinary mechanical properties of spider dragline silk.</title>
        <authorList>
            <person name="Kono N."/>
            <person name="Nakamura H."/>
            <person name="Mori M."/>
            <person name="Yoshida Y."/>
            <person name="Ohtoshi R."/>
            <person name="Malay A.D."/>
            <person name="Moran D.A.P."/>
            <person name="Tomita M."/>
            <person name="Numata K."/>
            <person name="Arakawa K."/>
        </authorList>
    </citation>
    <scope>NUCLEOTIDE SEQUENCE</scope>
</reference>
<protein>
    <submittedName>
        <fullName evidence="1">Uncharacterized protein</fullName>
    </submittedName>
</protein>
<organism evidence="1 2">
    <name type="scientific">Nephila pilipes</name>
    <name type="common">Giant wood spider</name>
    <name type="synonym">Nephila maculata</name>
    <dbReference type="NCBI Taxonomy" id="299642"/>
    <lineage>
        <taxon>Eukaryota</taxon>
        <taxon>Metazoa</taxon>
        <taxon>Ecdysozoa</taxon>
        <taxon>Arthropoda</taxon>
        <taxon>Chelicerata</taxon>
        <taxon>Arachnida</taxon>
        <taxon>Araneae</taxon>
        <taxon>Araneomorphae</taxon>
        <taxon>Entelegynae</taxon>
        <taxon>Araneoidea</taxon>
        <taxon>Nephilidae</taxon>
        <taxon>Nephila</taxon>
    </lineage>
</organism>
<gene>
    <name evidence="1" type="ORF">NPIL_161881</name>
</gene>
<sequence>MLQLNANKSFSKETRQVAGGKPSLMFNYCKLHSDALKRRHDAIQNCGCLLFHLLAPGLLTRNFGDRPTLIPMVLNEEVRWRIYHDFTVAFGDRSIFFLPLRRQNRQVPAETREGKVAHADAIVVGSLGSWDPSEW</sequence>
<accession>A0A8X6N1P9</accession>
<dbReference type="OrthoDB" id="347587at2759"/>
<evidence type="ECO:0000313" key="1">
    <source>
        <dbReference type="EMBL" id="GFS88741.1"/>
    </source>
</evidence>
<name>A0A8X6N1P9_NEPPI</name>